<dbReference type="Ensembl" id="ENSHBUT00000028308.1">
    <property type="protein sequence ID" value="ENSHBUP00000033977.1"/>
    <property type="gene ID" value="ENSHBUG00000021226.1"/>
</dbReference>
<keyword evidence="2" id="KW-1185">Reference proteome</keyword>
<organism evidence="1 2">
    <name type="scientific">Haplochromis burtoni</name>
    <name type="common">Burton's mouthbrooder</name>
    <name type="synonym">Chromis burtoni</name>
    <dbReference type="NCBI Taxonomy" id="8153"/>
    <lineage>
        <taxon>Eukaryota</taxon>
        <taxon>Metazoa</taxon>
        <taxon>Chordata</taxon>
        <taxon>Craniata</taxon>
        <taxon>Vertebrata</taxon>
        <taxon>Euteleostomi</taxon>
        <taxon>Actinopterygii</taxon>
        <taxon>Neopterygii</taxon>
        <taxon>Teleostei</taxon>
        <taxon>Neoteleostei</taxon>
        <taxon>Acanthomorphata</taxon>
        <taxon>Ovalentaria</taxon>
        <taxon>Cichlomorphae</taxon>
        <taxon>Cichliformes</taxon>
        <taxon>Cichlidae</taxon>
        <taxon>African cichlids</taxon>
        <taxon>Pseudocrenilabrinae</taxon>
        <taxon>Haplochromini</taxon>
        <taxon>Haplochromis</taxon>
    </lineage>
</organism>
<proteinExistence type="predicted"/>
<evidence type="ECO:0000313" key="1">
    <source>
        <dbReference type="Ensembl" id="ENSHBUP00000033977.1"/>
    </source>
</evidence>
<reference evidence="1" key="1">
    <citation type="submission" date="2025-08" db="UniProtKB">
        <authorList>
            <consortium name="Ensembl"/>
        </authorList>
    </citation>
    <scope>IDENTIFICATION</scope>
</reference>
<protein>
    <submittedName>
        <fullName evidence="1">Uncharacterized protein</fullName>
    </submittedName>
</protein>
<evidence type="ECO:0000313" key="2">
    <source>
        <dbReference type="Proteomes" id="UP000264840"/>
    </source>
</evidence>
<dbReference type="AlphaFoldDB" id="A0A3Q2X477"/>
<accession>A0A3Q2X477</accession>
<name>A0A3Q2X477_HAPBU</name>
<dbReference type="GeneTree" id="ENSGT00940000179027"/>
<sequence length="103" mass="12037">WVKDFILLYFKLYFRATAWTLYNNTTGVIVTILQVVFHYKLSFRSCTDQDTWSCVSGDCGTESVELSIVDEEDKEWCQREGVMSREVSSNAVFQLRQWGSHVH</sequence>
<dbReference type="OMA" id="EEDKEWC"/>
<reference evidence="1" key="2">
    <citation type="submission" date="2025-09" db="UniProtKB">
        <authorList>
            <consortium name="Ensembl"/>
        </authorList>
    </citation>
    <scope>IDENTIFICATION</scope>
</reference>
<dbReference type="Proteomes" id="UP000264840">
    <property type="component" value="Unplaced"/>
</dbReference>